<dbReference type="Gene3D" id="3.90.70.10">
    <property type="entry name" value="Cysteine proteinases"/>
    <property type="match status" value="1"/>
</dbReference>
<protein>
    <recommendedName>
        <fullName evidence="1">Peptidase C39-like domain-containing protein</fullName>
    </recommendedName>
</protein>
<dbReference type="EMBL" id="VCIW01000017">
    <property type="protein sequence ID" value="TLS50016.1"/>
    <property type="molecule type" value="Genomic_DNA"/>
</dbReference>
<name>A0A5R9G6P5_9BACL</name>
<comment type="caution">
    <text evidence="2">The sequence shown here is derived from an EMBL/GenBank/DDBJ whole genome shotgun (WGS) entry which is preliminary data.</text>
</comment>
<evidence type="ECO:0000313" key="2">
    <source>
        <dbReference type="EMBL" id="TLS50016.1"/>
    </source>
</evidence>
<evidence type="ECO:0000259" key="1">
    <source>
        <dbReference type="Pfam" id="PF13529"/>
    </source>
</evidence>
<dbReference type="Proteomes" id="UP000309676">
    <property type="component" value="Unassembled WGS sequence"/>
</dbReference>
<sequence length="286" mass="32264">MSRKHLILPVFLLGAVVGGYIAYNVPLRPPTETGAVEKPSDEPLEAAFNTEDDIIPASKNPIQFDRQEVPSPETPIKKDTALLDAPIIEQLPEFRNGCEVVSLTMLLQYYGIDKNKMELAEEMKKDPTERKESADRIILYWGNPNTGFVGDITGKTKGYGIYNRPLLELLEKYIPSALNLTGRSFDEIERSISDGRPVVVWTTVSFEKPREDQWLTWDSPQGEVRATFQEHAVLLVGYDNDYVYVNDPLSGKKQLKLEKRTFLPSWEALGKQAISYSSAPVADRTR</sequence>
<feature type="domain" description="Peptidase C39-like" evidence="1">
    <location>
        <begin position="83"/>
        <end position="248"/>
    </location>
</feature>
<dbReference type="OrthoDB" id="1164310at2"/>
<proteinExistence type="predicted"/>
<dbReference type="PANTHER" id="PTHR37806">
    <property type="entry name" value="LMO0724 PROTEIN"/>
    <property type="match status" value="1"/>
</dbReference>
<dbReference type="PANTHER" id="PTHR37806:SF1">
    <property type="entry name" value="PEPTIDASE C39-LIKE DOMAIN-CONTAINING PROTEIN"/>
    <property type="match status" value="1"/>
</dbReference>
<organism evidence="2 3">
    <name type="scientific">Paenibacillus antri</name>
    <dbReference type="NCBI Taxonomy" id="2582848"/>
    <lineage>
        <taxon>Bacteria</taxon>
        <taxon>Bacillati</taxon>
        <taxon>Bacillota</taxon>
        <taxon>Bacilli</taxon>
        <taxon>Bacillales</taxon>
        <taxon>Paenibacillaceae</taxon>
        <taxon>Paenibacillus</taxon>
    </lineage>
</organism>
<gene>
    <name evidence="2" type="ORF">FE782_22010</name>
</gene>
<reference evidence="2 3" key="1">
    <citation type="submission" date="2019-05" db="EMBL/GenBank/DDBJ databases">
        <authorList>
            <person name="Narsing Rao M.P."/>
            <person name="Li W.J."/>
        </authorList>
    </citation>
    <scope>NUCLEOTIDE SEQUENCE [LARGE SCALE GENOMIC DNA]</scope>
    <source>
        <strain evidence="2 3">SYSU_K30003</strain>
    </source>
</reference>
<accession>A0A5R9G6P5</accession>
<dbReference type="RefSeq" id="WP_138196500.1">
    <property type="nucleotide sequence ID" value="NZ_VCIW01000017.1"/>
</dbReference>
<dbReference type="AlphaFoldDB" id="A0A5R9G6P5"/>
<dbReference type="Pfam" id="PF13529">
    <property type="entry name" value="Peptidase_C39_2"/>
    <property type="match status" value="1"/>
</dbReference>
<evidence type="ECO:0000313" key="3">
    <source>
        <dbReference type="Proteomes" id="UP000309676"/>
    </source>
</evidence>
<dbReference type="InterPro" id="IPR039564">
    <property type="entry name" value="Peptidase_C39-like"/>
</dbReference>
<keyword evidence="3" id="KW-1185">Reference proteome</keyword>